<evidence type="ECO:0000256" key="3">
    <source>
        <dbReference type="ARBA" id="ARBA00022989"/>
    </source>
</evidence>
<dbReference type="GO" id="GO:0045055">
    <property type="term" value="P:regulated exocytosis"/>
    <property type="evidence" value="ECO:0007669"/>
    <property type="project" value="TreeGrafter"/>
</dbReference>
<evidence type="ECO:0000256" key="1">
    <source>
        <dbReference type="ARBA" id="ARBA00004370"/>
    </source>
</evidence>
<keyword evidence="2 5" id="KW-0812">Transmembrane</keyword>
<feature type="transmembrane region" description="Helical" evidence="5">
    <location>
        <begin position="154"/>
        <end position="176"/>
    </location>
</feature>
<reference evidence="7" key="1">
    <citation type="submission" date="2016-09" db="EMBL/GenBank/DDBJ databases">
        <authorList>
            <person name="Wan X."/>
            <person name="Hou S."/>
        </authorList>
    </citation>
    <scope>NUCLEOTIDE SEQUENCE [LARGE SCALE GENOMIC DNA]</scope>
    <source>
        <strain evidence="7">KH87</strain>
    </source>
</reference>
<dbReference type="EMBL" id="MKEK01000001">
    <property type="protein sequence ID" value="OEY70469.1"/>
    <property type="molecule type" value="Genomic_DNA"/>
</dbReference>
<comment type="caution">
    <text evidence="6">The sequence shown here is derived from an EMBL/GenBank/DDBJ whole genome shotgun (WGS) entry which is preliminary data.</text>
</comment>
<keyword evidence="7" id="KW-1185">Reference proteome</keyword>
<organism evidence="6 7">
    <name type="scientific">Rheinheimera salexigens</name>
    <dbReference type="NCBI Taxonomy" id="1628148"/>
    <lineage>
        <taxon>Bacteria</taxon>
        <taxon>Pseudomonadati</taxon>
        <taxon>Pseudomonadota</taxon>
        <taxon>Gammaproteobacteria</taxon>
        <taxon>Chromatiales</taxon>
        <taxon>Chromatiaceae</taxon>
        <taxon>Rheinheimera</taxon>
    </lineage>
</organism>
<comment type="subcellular location">
    <subcellularLocation>
        <location evidence="1">Membrane</location>
    </subcellularLocation>
</comment>
<dbReference type="OrthoDB" id="582367at2"/>
<dbReference type="PANTHER" id="PTHR31004">
    <property type="entry name" value="TRANSMEMBRANE PROTEIN 79"/>
    <property type="match status" value="1"/>
</dbReference>
<evidence type="ECO:0000256" key="2">
    <source>
        <dbReference type="ARBA" id="ARBA00022692"/>
    </source>
</evidence>
<accession>A0A1E7Q8G1</accession>
<dbReference type="AlphaFoldDB" id="A0A1E7Q8G1"/>
<evidence type="ECO:0000256" key="5">
    <source>
        <dbReference type="SAM" id="Phobius"/>
    </source>
</evidence>
<feature type="transmembrane region" description="Helical" evidence="5">
    <location>
        <begin position="47"/>
        <end position="68"/>
    </location>
</feature>
<feature type="transmembrane region" description="Helical" evidence="5">
    <location>
        <begin position="126"/>
        <end position="142"/>
    </location>
</feature>
<dbReference type="InterPro" id="IPR023352">
    <property type="entry name" value="MAPEG-like_dom_sf"/>
</dbReference>
<dbReference type="PANTHER" id="PTHR31004:SF1">
    <property type="entry name" value="TRANSMEMBRANE PROTEIN 79"/>
    <property type="match status" value="1"/>
</dbReference>
<evidence type="ECO:0000256" key="4">
    <source>
        <dbReference type="ARBA" id="ARBA00023136"/>
    </source>
</evidence>
<keyword evidence="3 5" id="KW-1133">Transmembrane helix</keyword>
<sequence length="177" mass="19602">MTQVENNKVVKTGMVIGVIATLFLFVLLYIVSPKFSHEVELLHRIKLAIACLVFPTAFFLVTIVRVGLQRFGNPSDNPLLVVANSNAMAVNLRVLSNTHEQVVLFALTTLALSVLLPFNYLSLLPIYSAIFFIGRIIFWLAYKHNPLWRAPGFAMSILPAVAGLGYSCVAVVMRLIL</sequence>
<name>A0A1E7Q8G1_9GAMM</name>
<proteinExistence type="predicted"/>
<keyword evidence="4 5" id="KW-0472">Membrane</keyword>
<dbReference type="Proteomes" id="UP000242258">
    <property type="component" value="Unassembled WGS sequence"/>
</dbReference>
<evidence type="ECO:0008006" key="8">
    <source>
        <dbReference type="Google" id="ProtNLM"/>
    </source>
</evidence>
<dbReference type="Pfam" id="PF01124">
    <property type="entry name" value="MAPEG"/>
    <property type="match status" value="1"/>
</dbReference>
<dbReference type="RefSeq" id="WP_070050023.1">
    <property type="nucleotide sequence ID" value="NZ_CBCSDO010000009.1"/>
</dbReference>
<protein>
    <recommendedName>
        <fullName evidence="8">MAPEG family protein</fullName>
    </recommendedName>
</protein>
<evidence type="ECO:0000313" key="7">
    <source>
        <dbReference type="Proteomes" id="UP000242258"/>
    </source>
</evidence>
<evidence type="ECO:0000313" key="6">
    <source>
        <dbReference type="EMBL" id="OEY70469.1"/>
    </source>
</evidence>
<feature type="transmembrane region" description="Helical" evidence="5">
    <location>
        <begin position="12"/>
        <end position="32"/>
    </location>
</feature>
<dbReference type="Gene3D" id="1.20.120.550">
    <property type="entry name" value="Membrane associated eicosanoid/glutathione metabolism-like domain"/>
    <property type="match status" value="1"/>
</dbReference>
<dbReference type="SUPFAM" id="SSF161084">
    <property type="entry name" value="MAPEG domain-like"/>
    <property type="match status" value="1"/>
</dbReference>
<dbReference type="InterPro" id="IPR001129">
    <property type="entry name" value="Membr-assoc_MAPEG"/>
</dbReference>
<gene>
    <name evidence="6" type="ORF">BI198_13505</name>
</gene>
<dbReference type="GO" id="GO:0005765">
    <property type="term" value="C:lysosomal membrane"/>
    <property type="evidence" value="ECO:0007669"/>
    <property type="project" value="TreeGrafter"/>
</dbReference>